<evidence type="ECO:0000313" key="2">
    <source>
        <dbReference type="EMBL" id="PQO40442.1"/>
    </source>
</evidence>
<dbReference type="RefSeq" id="WP_105327678.1">
    <property type="nucleotide sequence ID" value="NZ_PUHY01000001.1"/>
</dbReference>
<feature type="chain" id="PRO_5015522026" description="WD40 repeat domain-containing protein" evidence="1">
    <location>
        <begin position="24"/>
        <end position="670"/>
    </location>
</feature>
<accession>A0A2S8G7L6</accession>
<dbReference type="InterPro" id="IPR015943">
    <property type="entry name" value="WD40/YVTN_repeat-like_dom_sf"/>
</dbReference>
<keyword evidence="1" id="KW-0732">Signal</keyword>
<evidence type="ECO:0000313" key="3">
    <source>
        <dbReference type="Proteomes" id="UP000238322"/>
    </source>
</evidence>
<protein>
    <recommendedName>
        <fullName evidence="4">WD40 repeat domain-containing protein</fullName>
    </recommendedName>
</protein>
<reference evidence="2 3" key="1">
    <citation type="submission" date="2018-02" db="EMBL/GenBank/DDBJ databases">
        <title>Comparative genomes isolates from brazilian mangrove.</title>
        <authorList>
            <person name="Araujo J.E."/>
            <person name="Taketani R.G."/>
            <person name="Silva M.C.P."/>
            <person name="Loureco M.V."/>
            <person name="Andreote F.D."/>
        </authorList>
    </citation>
    <scope>NUCLEOTIDE SEQUENCE [LARGE SCALE GENOMIC DNA]</scope>
    <source>
        <strain evidence="2 3">Hex-1 MGV</strain>
    </source>
</reference>
<dbReference type="EMBL" id="PUHY01000001">
    <property type="protein sequence ID" value="PQO40442.1"/>
    <property type="molecule type" value="Genomic_DNA"/>
</dbReference>
<feature type="signal peptide" evidence="1">
    <location>
        <begin position="1"/>
        <end position="23"/>
    </location>
</feature>
<comment type="caution">
    <text evidence="2">The sequence shown here is derived from an EMBL/GenBank/DDBJ whole genome shotgun (WGS) entry which is preliminary data.</text>
</comment>
<evidence type="ECO:0000256" key="1">
    <source>
        <dbReference type="SAM" id="SignalP"/>
    </source>
</evidence>
<evidence type="ECO:0008006" key="4">
    <source>
        <dbReference type="Google" id="ProtNLM"/>
    </source>
</evidence>
<sequence length="670" mass="75869">MRLTLAYYRAVVLVVVWATSAHASLGQNVVQPPTDEELVESWQRLAHRIRPPEINKANEFDLSGPPASQTVISEDGTTLLVLDKEGALVVWNLKTGEQTARIVPAQASSKSAIGISANGRVLAVGFPSGLIEVYVPTKSKPAIQYDAFKSPIQMVQVSSDQDRIIAVDDFGKSFEVNALGKSKGFHFGPTNNKAVRSLVAAGGKQESWWKIHVDSQDKVTDVYFDGKDTTENHLAIRPPSFMHSSDDRFVTGSPHQLAWTVLYYKGDKKYEAKFSEVKVDDTLYDAAMVKHSPWMWTLTDKFLENRMISLGRVNKKVKLPVELSAAHTRIFPNAEALVTITPEGHVTRWNAFLDVTSGIVALSTSVCNEAARGRFEALELIAEKWNDRVDHFEDNEHETPYSFLMSCVQTIAPKFKGSEEEPYQVIHKWIQDNPNNCQFMRIALFRLYLADGYRARGSGYANSVAEDAWEVFYDNMEKSWEVAAPLFDQKKVPAEAYTCAIIAGKNLQWEREEINKYLRQAFEKYPNYHRTFAEEAVARLPRWGGKPGETEYLARFTADKLGGIDGDIMYARIAQHVVNFVGWKGIDTETDFSRERVLKGMLAISQTTRDEFTMNQTLLVAAMWDDRETAYRAARRIVELDLKPTKSIWPEKYDLIDEVYAEANKFRRTE</sequence>
<dbReference type="SUPFAM" id="SSF50998">
    <property type="entry name" value="Quinoprotein alcohol dehydrogenase-like"/>
    <property type="match status" value="1"/>
</dbReference>
<dbReference type="Gene3D" id="2.130.10.10">
    <property type="entry name" value="YVTN repeat-like/Quinoprotein amine dehydrogenase"/>
    <property type="match status" value="1"/>
</dbReference>
<dbReference type="AlphaFoldDB" id="A0A2S8G7L6"/>
<dbReference type="InterPro" id="IPR011047">
    <property type="entry name" value="Quinoprotein_ADH-like_sf"/>
</dbReference>
<proteinExistence type="predicted"/>
<organism evidence="2 3">
    <name type="scientific">Blastopirellula marina</name>
    <dbReference type="NCBI Taxonomy" id="124"/>
    <lineage>
        <taxon>Bacteria</taxon>
        <taxon>Pseudomonadati</taxon>
        <taxon>Planctomycetota</taxon>
        <taxon>Planctomycetia</taxon>
        <taxon>Pirellulales</taxon>
        <taxon>Pirellulaceae</taxon>
        <taxon>Blastopirellula</taxon>
    </lineage>
</organism>
<dbReference type="OrthoDB" id="234275at2"/>
<gene>
    <name evidence="2" type="ORF">C5Y83_00435</name>
</gene>
<dbReference type="Proteomes" id="UP000238322">
    <property type="component" value="Unassembled WGS sequence"/>
</dbReference>
<name>A0A2S8G7L6_9BACT</name>